<name>A0A8J7TM64_9BACT</name>
<gene>
    <name evidence="2" type="ORF">J0M35_04930</name>
</gene>
<evidence type="ECO:0000313" key="2">
    <source>
        <dbReference type="EMBL" id="MBN8659683.1"/>
    </source>
</evidence>
<feature type="compositionally biased region" description="Polar residues" evidence="1">
    <location>
        <begin position="19"/>
        <end position="30"/>
    </location>
</feature>
<evidence type="ECO:0000256" key="1">
    <source>
        <dbReference type="SAM" id="MobiDB-lite"/>
    </source>
</evidence>
<comment type="caution">
    <text evidence="2">The sequence shown here is derived from an EMBL/GenBank/DDBJ whole genome shotgun (WGS) entry which is preliminary data.</text>
</comment>
<proteinExistence type="predicted"/>
<feature type="compositionally biased region" description="Low complexity" evidence="1">
    <location>
        <begin position="31"/>
        <end position="54"/>
    </location>
</feature>
<protein>
    <submittedName>
        <fullName evidence="2">Uncharacterized protein</fullName>
    </submittedName>
</protein>
<dbReference type="AlphaFoldDB" id="A0A8J7TM64"/>
<accession>A0A8J7TM64</accession>
<feature type="region of interest" description="Disordered" evidence="1">
    <location>
        <begin position="1"/>
        <end position="77"/>
    </location>
</feature>
<organism evidence="2 3">
    <name type="scientific">Candidatus Obscuribacter phosphatis</name>
    <dbReference type="NCBI Taxonomy" id="1906157"/>
    <lineage>
        <taxon>Bacteria</taxon>
        <taxon>Bacillati</taxon>
        <taxon>Candidatus Melainabacteria</taxon>
        <taxon>Candidatus Obscuribacterales</taxon>
        <taxon>Candidatus Obscuribacteraceae</taxon>
        <taxon>Candidatus Obscuribacter</taxon>
    </lineage>
</organism>
<sequence>MNSQSMQFGKAFMGEPDQNKTANQSAQELGSESTATAENKAASADKAALDKTAAGQAHAGQTKIADTQNNAVSNTAN</sequence>
<evidence type="ECO:0000313" key="3">
    <source>
        <dbReference type="Proteomes" id="UP000664277"/>
    </source>
</evidence>
<dbReference type="EMBL" id="JAFLCK010000005">
    <property type="protein sequence ID" value="MBN8659683.1"/>
    <property type="molecule type" value="Genomic_DNA"/>
</dbReference>
<dbReference type="Proteomes" id="UP000664277">
    <property type="component" value="Unassembled WGS sequence"/>
</dbReference>
<feature type="non-terminal residue" evidence="2">
    <location>
        <position position="77"/>
    </location>
</feature>
<reference evidence="2" key="1">
    <citation type="submission" date="2021-02" db="EMBL/GenBank/DDBJ databases">
        <title>Genome-Resolved Metagenomics of a Microbial Community Performing Photosynthetic Biological Nutrient Removal.</title>
        <authorList>
            <person name="Mcdaniel E.A."/>
        </authorList>
    </citation>
    <scope>NUCLEOTIDE SEQUENCE</scope>
    <source>
        <strain evidence="2">UWPOB_OBS1</strain>
    </source>
</reference>
<feature type="compositionally biased region" description="Polar residues" evidence="1">
    <location>
        <begin position="64"/>
        <end position="77"/>
    </location>
</feature>